<sequence length="229" mass="25894">MKKWFSIVIILLTSIFIVSCSSSKATVENFEKIKAGMSENDVLDLVGSPDDEKEDIVKDWIYNTEKRDQNITISFYDGKVDNIDIPYFLNTKKESQSEDKITPIDKTTLSTTNSTKNKETSDSTKPTINEAELENSLDQLSNENIESIREISKFDDSWNHVKVSVTDAVKNMSKLEKQDLVDNISSDIRSRLMGFGNGDASDTFFTFSYADNSTMAESTILDVYKIKVK</sequence>
<evidence type="ECO:0000256" key="3">
    <source>
        <dbReference type="SAM" id="SignalP"/>
    </source>
</evidence>
<feature type="compositionally biased region" description="Low complexity" evidence="2">
    <location>
        <begin position="105"/>
        <end position="115"/>
    </location>
</feature>
<accession>A0A2W4BX69</accession>
<organism evidence="4 5">
    <name type="scientific">Enterococcus plantarum</name>
    <dbReference type="NCBI Taxonomy" id="1077675"/>
    <lineage>
        <taxon>Bacteria</taxon>
        <taxon>Bacillati</taxon>
        <taxon>Bacillota</taxon>
        <taxon>Bacilli</taxon>
        <taxon>Lactobacillales</taxon>
        <taxon>Enterococcaceae</taxon>
        <taxon>Enterococcus</taxon>
    </lineage>
</organism>
<feature type="signal peptide" evidence="3">
    <location>
        <begin position="1"/>
        <end position="25"/>
    </location>
</feature>
<dbReference type="RefSeq" id="WP_111246740.1">
    <property type="nucleotide sequence ID" value="NZ_PIEU01000001.1"/>
</dbReference>
<gene>
    <name evidence="4" type="ORF">CI088_00055</name>
</gene>
<evidence type="ECO:0000313" key="4">
    <source>
        <dbReference type="EMBL" id="PZL78199.1"/>
    </source>
</evidence>
<dbReference type="EMBL" id="PIEU01000001">
    <property type="protein sequence ID" value="PZL78199.1"/>
    <property type="molecule type" value="Genomic_DNA"/>
</dbReference>
<comment type="caution">
    <text evidence="4">The sequence shown here is derived from an EMBL/GenBank/DDBJ whole genome shotgun (WGS) entry which is preliminary data.</text>
</comment>
<dbReference type="InterPro" id="IPR037873">
    <property type="entry name" value="BamE-like"/>
</dbReference>
<dbReference type="Gene3D" id="3.30.1450.10">
    <property type="match status" value="1"/>
</dbReference>
<evidence type="ECO:0008006" key="6">
    <source>
        <dbReference type="Google" id="ProtNLM"/>
    </source>
</evidence>
<dbReference type="AlphaFoldDB" id="A0A2W4BX69"/>
<feature type="chain" id="PRO_5015983969" description="Lipoprotein SmpA/OmlA domain-containing protein" evidence="3">
    <location>
        <begin position="26"/>
        <end position="229"/>
    </location>
</feature>
<feature type="region of interest" description="Disordered" evidence="2">
    <location>
        <begin position="99"/>
        <end position="128"/>
    </location>
</feature>
<name>A0A2W4BX69_9ENTE</name>
<protein>
    <recommendedName>
        <fullName evidence="6">Lipoprotein SmpA/OmlA domain-containing protein</fullName>
    </recommendedName>
</protein>
<evidence type="ECO:0000256" key="2">
    <source>
        <dbReference type="SAM" id="MobiDB-lite"/>
    </source>
</evidence>
<keyword evidence="1 3" id="KW-0732">Signal</keyword>
<dbReference type="PROSITE" id="PS51257">
    <property type="entry name" value="PROKAR_LIPOPROTEIN"/>
    <property type="match status" value="1"/>
</dbReference>
<proteinExistence type="predicted"/>
<reference evidence="4 5" key="1">
    <citation type="submission" date="2017-11" db="EMBL/GenBank/DDBJ databases">
        <title>Draft genome sequence of Enterococcus plantarum TRW2 strain isolated from lettuce.</title>
        <authorList>
            <person name="Kim E.B."/>
            <person name="Marco M.L."/>
            <person name="Williams T.R."/>
            <person name="You I.H."/>
        </authorList>
    </citation>
    <scope>NUCLEOTIDE SEQUENCE [LARGE SCALE GENOMIC DNA]</scope>
    <source>
        <strain evidence="4 5">TRW2</strain>
    </source>
</reference>
<evidence type="ECO:0000256" key="1">
    <source>
        <dbReference type="ARBA" id="ARBA00022729"/>
    </source>
</evidence>
<keyword evidence="5" id="KW-1185">Reference proteome</keyword>
<evidence type="ECO:0000313" key="5">
    <source>
        <dbReference type="Proteomes" id="UP000249828"/>
    </source>
</evidence>
<dbReference type="Proteomes" id="UP000249828">
    <property type="component" value="Unassembled WGS sequence"/>
</dbReference>